<evidence type="ECO:0000313" key="3">
    <source>
        <dbReference type="EMBL" id="KZM74209.1"/>
    </source>
</evidence>
<dbReference type="AlphaFoldDB" id="A0A164NC87"/>
<dbReference type="SMART" id="SM00093">
    <property type="entry name" value="SERPIN"/>
    <property type="match status" value="1"/>
</dbReference>
<name>A0A164NC87_9NOCA</name>
<dbReference type="InterPro" id="IPR036186">
    <property type="entry name" value="Serpin_sf"/>
</dbReference>
<dbReference type="RefSeq" id="WP_067588171.1">
    <property type="nucleotide sequence ID" value="NZ_JABMCZ010000005.1"/>
</dbReference>
<dbReference type="Proteomes" id="UP000076512">
    <property type="component" value="Unassembled WGS sequence"/>
</dbReference>
<dbReference type="InterPro" id="IPR023796">
    <property type="entry name" value="Serpin_dom"/>
</dbReference>
<evidence type="ECO:0000313" key="4">
    <source>
        <dbReference type="Proteomes" id="UP000076512"/>
    </source>
</evidence>
<dbReference type="Pfam" id="PF00079">
    <property type="entry name" value="Serpin"/>
    <property type="match status" value="2"/>
</dbReference>
<dbReference type="STRING" id="455432.AWN90_26265"/>
<dbReference type="PANTHER" id="PTHR11461">
    <property type="entry name" value="SERINE PROTEASE INHIBITOR, SERPIN"/>
    <property type="match status" value="1"/>
</dbReference>
<comment type="caution">
    <text evidence="3">The sequence shown here is derived from an EMBL/GenBank/DDBJ whole genome shotgun (WGS) entry which is preliminary data.</text>
</comment>
<dbReference type="Gene3D" id="3.30.497.10">
    <property type="entry name" value="Antithrombin, subunit I, domain 2"/>
    <property type="match status" value="2"/>
</dbReference>
<dbReference type="PANTHER" id="PTHR11461:SF211">
    <property type="entry name" value="GH10112P-RELATED"/>
    <property type="match status" value="1"/>
</dbReference>
<organism evidence="3 4">
    <name type="scientific">Nocardia terpenica</name>
    <dbReference type="NCBI Taxonomy" id="455432"/>
    <lineage>
        <taxon>Bacteria</taxon>
        <taxon>Bacillati</taxon>
        <taxon>Actinomycetota</taxon>
        <taxon>Actinomycetes</taxon>
        <taxon>Mycobacteriales</taxon>
        <taxon>Nocardiaceae</taxon>
        <taxon>Nocardia</taxon>
    </lineage>
</organism>
<evidence type="ECO:0000259" key="2">
    <source>
        <dbReference type="SMART" id="SM00093"/>
    </source>
</evidence>
<evidence type="ECO:0000256" key="1">
    <source>
        <dbReference type="RuleBase" id="RU000411"/>
    </source>
</evidence>
<sequence>MQTSLQAHVVAANALTGRWCAAAGSGDFVLSGCGAWPLLALLADAAAGPGRAELAAAVGLPADEARAAAVRLLTDIEAADTVAAALGVWVRRDIALRERWVRALPADTVGTLTGQADLDAWASGHTGGLIDRFPLTVTPDTLLTLATAVVAKTAWREPFHDDVLEPQDGPWRGHRGPGLFRHSRGLGDASILRGGVPVTRIDVRGGGDLDVHLLLGEADPGEVLGIGLGALDGSVEARTDLPIGTRGPGLIVRETRAVADTVRLAVPPFAIRSSHDLLSLPAVFGLSDTARSGGFPAISDTPLRVDRAAQQALARFTREGFEAAAVTAVQMVRAALAHPRPAVEISATFDRPFGFLAVHRPTGLVIVAGWVATPPL</sequence>
<dbReference type="GO" id="GO:0005615">
    <property type="term" value="C:extracellular space"/>
    <property type="evidence" value="ECO:0007669"/>
    <property type="project" value="InterPro"/>
</dbReference>
<dbReference type="InterPro" id="IPR042178">
    <property type="entry name" value="Serpin_sf_1"/>
</dbReference>
<reference evidence="3 4" key="1">
    <citation type="submission" date="2016-04" db="EMBL/GenBank/DDBJ databases">
        <authorList>
            <person name="Evans L.H."/>
            <person name="Alamgir A."/>
            <person name="Owens N."/>
            <person name="Weber N.D."/>
            <person name="Virtaneva K."/>
            <person name="Barbian K."/>
            <person name="Babar A."/>
            <person name="Rosenke K."/>
        </authorList>
    </citation>
    <scope>NUCLEOTIDE SEQUENCE [LARGE SCALE GENOMIC DNA]</scope>
    <source>
        <strain evidence="3 4">IFM 0406</strain>
    </source>
</reference>
<dbReference type="GO" id="GO:0004867">
    <property type="term" value="F:serine-type endopeptidase inhibitor activity"/>
    <property type="evidence" value="ECO:0007669"/>
    <property type="project" value="InterPro"/>
</dbReference>
<keyword evidence="4" id="KW-1185">Reference proteome</keyword>
<protein>
    <recommendedName>
        <fullName evidence="2">Serpin domain-containing protein</fullName>
    </recommendedName>
</protein>
<dbReference type="InterPro" id="IPR000215">
    <property type="entry name" value="Serpin_fam"/>
</dbReference>
<dbReference type="EMBL" id="LWGR01000006">
    <property type="protein sequence ID" value="KZM74209.1"/>
    <property type="molecule type" value="Genomic_DNA"/>
</dbReference>
<gene>
    <name evidence="3" type="ORF">AWN90_26265</name>
</gene>
<dbReference type="OrthoDB" id="4847668at2"/>
<accession>A0A164NC87</accession>
<dbReference type="SUPFAM" id="SSF56574">
    <property type="entry name" value="Serpins"/>
    <property type="match status" value="2"/>
</dbReference>
<comment type="similarity">
    <text evidence="1">Belongs to the serpin family.</text>
</comment>
<feature type="domain" description="Serpin" evidence="2">
    <location>
        <begin position="13"/>
        <end position="374"/>
    </location>
</feature>
<proteinExistence type="inferred from homology"/>